<dbReference type="InterPro" id="IPR008972">
    <property type="entry name" value="Cupredoxin"/>
</dbReference>
<proteinExistence type="predicted"/>
<dbReference type="CDD" id="cd00920">
    <property type="entry name" value="Cupredoxin"/>
    <property type="match status" value="1"/>
</dbReference>
<feature type="region of interest" description="Disordered" evidence="1">
    <location>
        <begin position="148"/>
        <end position="168"/>
    </location>
</feature>
<feature type="signal peptide" evidence="2">
    <location>
        <begin position="1"/>
        <end position="17"/>
    </location>
</feature>
<dbReference type="Gene3D" id="2.60.40.420">
    <property type="entry name" value="Cupredoxins - blue copper proteins"/>
    <property type="match status" value="1"/>
</dbReference>
<dbReference type="HOGENOM" id="CLU_053381_1_1_1"/>
<dbReference type="AlphaFoldDB" id="A0A0B2X979"/>
<dbReference type="InterPro" id="IPR052953">
    <property type="entry name" value="Ser-rich/MCO-related"/>
</dbReference>
<evidence type="ECO:0000313" key="4">
    <source>
        <dbReference type="Proteomes" id="UP000030816"/>
    </source>
</evidence>
<dbReference type="STRING" id="1081103.A0A0B2X979"/>
<gene>
    <name evidence="3" type="ORF">MAM_00862</name>
</gene>
<reference evidence="3 4" key="1">
    <citation type="journal article" date="2014" name="Proc. Natl. Acad. Sci. U.S.A.">
        <title>Trajectory and genomic determinants of fungal-pathogen speciation and host adaptation.</title>
        <authorList>
            <person name="Hu X."/>
            <person name="Xiao G."/>
            <person name="Zheng P."/>
            <person name="Shang Y."/>
            <person name="Su Y."/>
            <person name="Zhang X."/>
            <person name="Liu X."/>
            <person name="Zhan S."/>
            <person name="St Leger R.J."/>
            <person name="Wang C."/>
        </authorList>
    </citation>
    <scope>NUCLEOTIDE SEQUENCE [LARGE SCALE GENOMIC DNA]</scope>
    <source>
        <strain evidence="3 4">ARSEF 1941</strain>
    </source>
</reference>
<dbReference type="SUPFAM" id="SSF49503">
    <property type="entry name" value="Cupredoxins"/>
    <property type="match status" value="1"/>
</dbReference>
<feature type="compositionally biased region" description="Low complexity" evidence="1">
    <location>
        <begin position="149"/>
        <end position="168"/>
    </location>
</feature>
<dbReference type="RefSeq" id="XP_040682926.1">
    <property type="nucleotide sequence ID" value="XM_040819661.1"/>
</dbReference>
<keyword evidence="2" id="KW-0732">Signal</keyword>
<dbReference type="OrthoDB" id="2331100at2759"/>
<accession>A0A0B2X979</accession>
<evidence type="ECO:0000313" key="3">
    <source>
        <dbReference type="EMBL" id="KHO01861.1"/>
    </source>
</evidence>
<evidence type="ECO:0000256" key="2">
    <source>
        <dbReference type="SAM" id="SignalP"/>
    </source>
</evidence>
<name>A0A0B2X979_METAS</name>
<evidence type="ECO:0000256" key="1">
    <source>
        <dbReference type="SAM" id="MobiDB-lite"/>
    </source>
</evidence>
<dbReference type="EMBL" id="AZHE01000001">
    <property type="protein sequence ID" value="KHO01861.1"/>
    <property type="molecule type" value="Genomic_DNA"/>
</dbReference>
<sequence length="196" mass="20546">MHFTTLSLTTLLAAAQAAVNVHVVAVGKNPSTNETALRFFPSKITAQPGDMVQFQFWAGNHSVAQSGFDHPCVPIASVNASKPGFYSSFQPAEAGVRTGRIPVYTIVVNNTQPMWVYCSQTNHCQKKMSMVINENTAANTSRSLENYQSGSAVSSKSPSAAPSAPSAKTAPLSAGDSLAVPSTLLLLAIGVGFTSL</sequence>
<protein>
    <submittedName>
        <fullName evidence="3">Extracellular serine-rich protein</fullName>
    </submittedName>
</protein>
<feature type="chain" id="PRO_5002081962" evidence="2">
    <location>
        <begin position="18"/>
        <end position="196"/>
    </location>
</feature>
<dbReference type="PANTHER" id="PTHR34883">
    <property type="entry name" value="SERINE-RICH PROTEIN, PUTATIVE-RELATED-RELATED"/>
    <property type="match status" value="1"/>
</dbReference>
<keyword evidence="4" id="KW-1185">Reference proteome</keyword>
<dbReference type="GeneID" id="63735317"/>
<comment type="caution">
    <text evidence="3">The sequence shown here is derived from an EMBL/GenBank/DDBJ whole genome shotgun (WGS) entry which is preliminary data.</text>
</comment>
<dbReference type="Proteomes" id="UP000030816">
    <property type="component" value="Unassembled WGS sequence"/>
</dbReference>
<organism evidence="3 4">
    <name type="scientific">Metarhizium album (strain ARSEF 1941)</name>
    <dbReference type="NCBI Taxonomy" id="1081103"/>
    <lineage>
        <taxon>Eukaryota</taxon>
        <taxon>Fungi</taxon>
        <taxon>Dikarya</taxon>
        <taxon>Ascomycota</taxon>
        <taxon>Pezizomycotina</taxon>
        <taxon>Sordariomycetes</taxon>
        <taxon>Hypocreomycetidae</taxon>
        <taxon>Hypocreales</taxon>
        <taxon>Clavicipitaceae</taxon>
        <taxon>Metarhizium</taxon>
    </lineage>
</organism>
<dbReference type="PANTHER" id="PTHR34883:SF17">
    <property type="entry name" value="CUPREDOXIN"/>
    <property type="match status" value="1"/>
</dbReference>